<sequence>MATMLPHVLPAGHARNILLQCLLVTTPMLASSIAVLYIVYAHLIEGDCPTAELCPGSELANTTSKGYYYVDFPAARLAFVSSLSSTVSFTLVGFFMTTYAYVNAAALLHASDNADQASLPTPHQMSVLLKVLNAEMMVLYTLATSKLKRIFWNKNEEPPLRNTSHILDTSIIVLLSGLVASLLVQAADTYFHIAADSIELVQFQPFPSATRQFSRGLAPWCLDRPTIGPLGQKNFWGCGITAQAAPYNNATSLAPTNATIIQDMKNSNSDQHQILNFTNAEGVQYAVVAPANVGPSYDWKASSFGVSTTCSAIPEGACSLSDPITNAKDGQGSPIMLVPFNCTKEQAGIDITGNITSHNTKVHMLDFHKYAAESQPFLNNSIDYLGDFKTILQSINAGEDANQIFKNPWHALAMRKIPFASQGDFSQLPPSFQNDSRVWKHPLLGALILMVCNITIWDATYTSLGSQITNLTTSPSNGSTAGAASMPGTRFIGTLTNIFQDESTGPETRRSPSTFIRGFELGMSKAYSYSLASQTSGRPSLLVQARTSKVVTKLPVAALWFLVVANVAFAMLGFGLAAWAMMRATPVVHQLQMRMGFSGLVAALFDREHSEMKAKDEDHLMKKGDADTGVEPRRIEFFRTGAGGAGFGVYREEKAIQDILKEVAVSTVRL</sequence>
<feature type="transmembrane region" description="Helical" evidence="1">
    <location>
        <begin position="556"/>
        <end position="581"/>
    </location>
</feature>
<evidence type="ECO:0000313" key="3">
    <source>
        <dbReference type="Proteomes" id="UP000799324"/>
    </source>
</evidence>
<dbReference type="Proteomes" id="UP000799324">
    <property type="component" value="Unassembled WGS sequence"/>
</dbReference>
<evidence type="ECO:0000256" key="1">
    <source>
        <dbReference type="SAM" id="Phobius"/>
    </source>
</evidence>
<accession>A0A6A6ST07</accession>
<feature type="transmembrane region" description="Helical" evidence="1">
    <location>
        <begin position="77"/>
        <end position="102"/>
    </location>
</feature>
<name>A0A6A6ST07_9PLEO</name>
<feature type="transmembrane region" description="Helical" evidence="1">
    <location>
        <begin position="17"/>
        <end position="40"/>
    </location>
</feature>
<gene>
    <name evidence="2" type="ORF">K491DRAFT_149337</name>
</gene>
<dbReference type="OrthoDB" id="3344043at2759"/>
<organism evidence="2 3">
    <name type="scientific">Lophiostoma macrostomum CBS 122681</name>
    <dbReference type="NCBI Taxonomy" id="1314788"/>
    <lineage>
        <taxon>Eukaryota</taxon>
        <taxon>Fungi</taxon>
        <taxon>Dikarya</taxon>
        <taxon>Ascomycota</taxon>
        <taxon>Pezizomycotina</taxon>
        <taxon>Dothideomycetes</taxon>
        <taxon>Pleosporomycetidae</taxon>
        <taxon>Pleosporales</taxon>
        <taxon>Lophiostomataceae</taxon>
        <taxon>Lophiostoma</taxon>
    </lineage>
</organism>
<dbReference type="EMBL" id="MU004466">
    <property type="protein sequence ID" value="KAF2650131.1"/>
    <property type="molecule type" value="Genomic_DNA"/>
</dbReference>
<keyword evidence="3" id="KW-1185">Reference proteome</keyword>
<keyword evidence="1" id="KW-0472">Membrane</keyword>
<evidence type="ECO:0000313" key="2">
    <source>
        <dbReference type="EMBL" id="KAF2650131.1"/>
    </source>
</evidence>
<keyword evidence="1" id="KW-1133">Transmembrane helix</keyword>
<keyword evidence="1" id="KW-0812">Transmembrane</keyword>
<feature type="transmembrane region" description="Helical" evidence="1">
    <location>
        <begin position="164"/>
        <end position="184"/>
    </location>
</feature>
<protein>
    <submittedName>
        <fullName evidence="2">Uncharacterized protein</fullName>
    </submittedName>
</protein>
<reference evidence="2" key="1">
    <citation type="journal article" date="2020" name="Stud. Mycol.">
        <title>101 Dothideomycetes genomes: a test case for predicting lifestyles and emergence of pathogens.</title>
        <authorList>
            <person name="Haridas S."/>
            <person name="Albert R."/>
            <person name="Binder M."/>
            <person name="Bloem J."/>
            <person name="Labutti K."/>
            <person name="Salamov A."/>
            <person name="Andreopoulos B."/>
            <person name="Baker S."/>
            <person name="Barry K."/>
            <person name="Bills G."/>
            <person name="Bluhm B."/>
            <person name="Cannon C."/>
            <person name="Castanera R."/>
            <person name="Culley D."/>
            <person name="Daum C."/>
            <person name="Ezra D."/>
            <person name="Gonzalez J."/>
            <person name="Henrissat B."/>
            <person name="Kuo A."/>
            <person name="Liang C."/>
            <person name="Lipzen A."/>
            <person name="Lutzoni F."/>
            <person name="Magnuson J."/>
            <person name="Mondo S."/>
            <person name="Nolan M."/>
            <person name="Ohm R."/>
            <person name="Pangilinan J."/>
            <person name="Park H.-J."/>
            <person name="Ramirez L."/>
            <person name="Alfaro M."/>
            <person name="Sun H."/>
            <person name="Tritt A."/>
            <person name="Yoshinaga Y."/>
            <person name="Zwiers L.-H."/>
            <person name="Turgeon B."/>
            <person name="Goodwin S."/>
            <person name="Spatafora J."/>
            <person name="Crous P."/>
            <person name="Grigoriev I."/>
        </authorList>
    </citation>
    <scope>NUCLEOTIDE SEQUENCE</scope>
    <source>
        <strain evidence="2">CBS 122681</strain>
    </source>
</reference>
<dbReference type="AlphaFoldDB" id="A0A6A6ST07"/>
<proteinExistence type="predicted"/>